<reference evidence="2 3" key="1">
    <citation type="submission" date="2018-05" db="EMBL/GenBank/DDBJ databases">
        <title>Spiribacter halobius sp. nov., a moderately halophilic bacterium isolated from marine solar saltern.</title>
        <authorList>
            <person name="Zheng W.-S."/>
            <person name="Lu D.-C."/>
            <person name="Du Z.-J."/>
        </authorList>
    </citation>
    <scope>NUCLEOTIDE SEQUENCE [LARGE SCALE GENOMIC DNA]</scope>
    <source>
        <strain evidence="2 3">E85</strain>
    </source>
</reference>
<keyword evidence="3" id="KW-1185">Reference proteome</keyword>
<name>A0A2U2N0F2_9GAMM</name>
<comment type="caution">
    <text evidence="2">The sequence shown here is derived from an EMBL/GenBank/DDBJ whole genome shotgun (WGS) entry which is preliminary data.</text>
</comment>
<dbReference type="Gene3D" id="3.40.30.10">
    <property type="entry name" value="Glutaredoxin"/>
    <property type="match status" value="1"/>
</dbReference>
<dbReference type="InterPro" id="IPR004045">
    <property type="entry name" value="Glutathione_S-Trfase_N"/>
</dbReference>
<dbReference type="PROSITE" id="PS50404">
    <property type="entry name" value="GST_NTER"/>
    <property type="match status" value="1"/>
</dbReference>
<dbReference type="Proteomes" id="UP000245474">
    <property type="component" value="Unassembled WGS sequence"/>
</dbReference>
<dbReference type="InterPro" id="IPR050983">
    <property type="entry name" value="GST_Omega/HSP26"/>
</dbReference>
<gene>
    <name evidence="2" type="ORF">DEM34_11670</name>
</gene>
<keyword evidence="2" id="KW-0808">Transferase</keyword>
<dbReference type="InterPro" id="IPR036282">
    <property type="entry name" value="Glutathione-S-Trfase_C_sf"/>
</dbReference>
<dbReference type="EMBL" id="QFFI01000017">
    <property type="protein sequence ID" value="PWG62600.1"/>
    <property type="molecule type" value="Genomic_DNA"/>
</dbReference>
<dbReference type="PANTHER" id="PTHR43968:SF6">
    <property type="entry name" value="GLUTATHIONE S-TRANSFERASE OMEGA"/>
    <property type="match status" value="1"/>
</dbReference>
<dbReference type="SUPFAM" id="SSF52833">
    <property type="entry name" value="Thioredoxin-like"/>
    <property type="match status" value="1"/>
</dbReference>
<evidence type="ECO:0000259" key="1">
    <source>
        <dbReference type="PROSITE" id="PS50404"/>
    </source>
</evidence>
<evidence type="ECO:0000313" key="3">
    <source>
        <dbReference type="Proteomes" id="UP000245474"/>
    </source>
</evidence>
<sequence>MIPPPAARLRSRTRIILNRRRPLVTHGGDRSPCALCLAHANNGDSASMKLFASATSPFGRLVRVVLHEKQIAGRVALEMVDPWSTPASLASVNPVSRVPTLVADDGTALTESTLIALYLERRYPEPRLVPRDRVESVHARLGLVHGCLDAAVGVVSLRRFAPEAGAMIERRLQAVRRVVAPLTAAVQGVDGEQPDLGDLAVAVALEYLDFRFAGEVDWRGSSGAAERWLEVIAARPSLAETRPPQPSS</sequence>
<dbReference type="Pfam" id="PF13417">
    <property type="entry name" value="GST_N_3"/>
    <property type="match status" value="1"/>
</dbReference>
<feature type="domain" description="GST N-terminal" evidence="1">
    <location>
        <begin position="46"/>
        <end position="127"/>
    </location>
</feature>
<dbReference type="Pfam" id="PF13410">
    <property type="entry name" value="GST_C_2"/>
    <property type="match status" value="1"/>
</dbReference>
<dbReference type="SUPFAM" id="SSF47616">
    <property type="entry name" value="GST C-terminal domain-like"/>
    <property type="match status" value="1"/>
</dbReference>
<protein>
    <submittedName>
        <fullName evidence="2">Glutathione S-transferase</fullName>
    </submittedName>
</protein>
<organism evidence="2 3">
    <name type="scientific">Sediminicurvatus halobius</name>
    <dbReference type="NCBI Taxonomy" id="2182432"/>
    <lineage>
        <taxon>Bacteria</taxon>
        <taxon>Pseudomonadati</taxon>
        <taxon>Pseudomonadota</taxon>
        <taxon>Gammaproteobacteria</taxon>
        <taxon>Chromatiales</taxon>
        <taxon>Ectothiorhodospiraceae</taxon>
        <taxon>Sediminicurvatus</taxon>
    </lineage>
</organism>
<dbReference type="GO" id="GO:0016740">
    <property type="term" value="F:transferase activity"/>
    <property type="evidence" value="ECO:0007669"/>
    <property type="project" value="UniProtKB-KW"/>
</dbReference>
<dbReference type="AlphaFoldDB" id="A0A2U2N0F2"/>
<dbReference type="GO" id="GO:0005737">
    <property type="term" value="C:cytoplasm"/>
    <property type="evidence" value="ECO:0007669"/>
    <property type="project" value="TreeGrafter"/>
</dbReference>
<accession>A0A2U2N0F2</accession>
<evidence type="ECO:0000313" key="2">
    <source>
        <dbReference type="EMBL" id="PWG62600.1"/>
    </source>
</evidence>
<dbReference type="Gene3D" id="1.20.1050.10">
    <property type="match status" value="1"/>
</dbReference>
<proteinExistence type="predicted"/>
<dbReference type="InterPro" id="IPR036249">
    <property type="entry name" value="Thioredoxin-like_sf"/>
</dbReference>
<dbReference type="PANTHER" id="PTHR43968">
    <property type="match status" value="1"/>
</dbReference>